<proteinExistence type="predicted"/>
<dbReference type="PANTHER" id="PTHR40624">
    <property type="entry name" value="BIOSYNTHESIS MONOOXYGENASE, PUTATIVE (AFU_ORTHOLOGUE AFUA_1G12025)-RELATED"/>
    <property type="match status" value="1"/>
</dbReference>
<dbReference type="PROSITE" id="PS51725">
    <property type="entry name" value="ABM"/>
    <property type="match status" value="1"/>
</dbReference>
<dbReference type="Gene3D" id="3.30.70.100">
    <property type="match status" value="1"/>
</dbReference>
<keyword evidence="3" id="KW-1185">Reference proteome</keyword>
<evidence type="ECO:0000313" key="3">
    <source>
        <dbReference type="Proteomes" id="UP000799753"/>
    </source>
</evidence>
<dbReference type="AlphaFoldDB" id="A0A6A6S8K3"/>
<dbReference type="InterPro" id="IPR011008">
    <property type="entry name" value="Dimeric_a/b-barrel"/>
</dbReference>
<name>A0A6A6S8K3_9PLEO</name>
<organism evidence="2 3">
    <name type="scientific">Massarina eburnea CBS 473.64</name>
    <dbReference type="NCBI Taxonomy" id="1395130"/>
    <lineage>
        <taxon>Eukaryota</taxon>
        <taxon>Fungi</taxon>
        <taxon>Dikarya</taxon>
        <taxon>Ascomycota</taxon>
        <taxon>Pezizomycotina</taxon>
        <taxon>Dothideomycetes</taxon>
        <taxon>Pleosporomycetidae</taxon>
        <taxon>Pleosporales</taxon>
        <taxon>Massarineae</taxon>
        <taxon>Massarinaceae</taxon>
        <taxon>Massarina</taxon>
    </lineage>
</organism>
<dbReference type="InterPro" id="IPR007138">
    <property type="entry name" value="ABM_dom"/>
</dbReference>
<dbReference type="PANTHER" id="PTHR40624:SF1">
    <property type="entry name" value="BIOSYNTHESIS MONOOXYGENASE, PUTATIVE (AFU_ORTHOLOGUE AFUA_1G12025)-RELATED"/>
    <property type="match status" value="1"/>
</dbReference>
<dbReference type="SUPFAM" id="SSF54909">
    <property type="entry name" value="Dimeric alpha+beta barrel"/>
    <property type="match status" value="2"/>
</dbReference>
<dbReference type="Pfam" id="PF03992">
    <property type="entry name" value="ABM"/>
    <property type="match status" value="2"/>
</dbReference>
<feature type="domain" description="ABM" evidence="1">
    <location>
        <begin position="6"/>
        <end position="103"/>
    </location>
</feature>
<sequence>MMTVTVVIAQLIAADKESRKTIIGALKKTGEHSRRREPEVTRYAICLPRDESDEKSVWVIEEYASQAGFDAHMGSQAVKDLIAFFGANATLFGGAPDISTSEVNSTFTRPETTKADNPWICYASIEYKEGKRSEALEGWKHVTAETEKNEPETLSYSNYKNRDHPETVKTMEVYTSQQYFKDVHVPSKAVQGNLQKHGNDIRVSLKHVSLKLIGGYLAKEKSMSNL</sequence>
<protein>
    <recommendedName>
        <fullName evidence="1">ABM domain-containing protein</fullName>
    </recommendedName>
</protein>
<evidence type="ECO:0000259" key="1">
    <source>
        <dbReference type="PROSITE" id="PS51725"/>
    </source>
</evidence>
<gene>
    <name evidence="2" type="ORF">P280DRAFT_446753</name>
</gene>
<reference evidence="2" key="1">
    <citation type="journal article" date="2020" name="Stud. Mycol.">
        <title>101 Dothideomycetes genomes: a test case for predicting lifestyles and emergence of pathogens.</title>
        <authorList>
            <person name="Haridas S."/>
            <person name="Albert R."/>
            <person name="Binder M."/>
            <person name="Bloem J."/>
            <person name="Labutti K."/>
            <person name="Salamov A."/>
            <person name="Andreopoulos B."/>
            <person name="Baker S."/>
            <person name="Barry K."/>
            <person name="Bills G."/>
            <person name="Bluhm B."/>
            <person name="Cannon C."/>
            <person name="Castanera R."/>
            <person name="Culley D."/>
            <person name="Daum C."/>
            <person name="Ezra D."/>
            <person name="Gonzalez J."/>
            <person name="Henrissat B."/>
            <person name="Kuo A."/>
            <person name="Liang C."/>
            <person name="Lipzen A."/>
            <person name="Lutzoni F."/>
            <person name="Magnuson J."/>
            <person name="Mondo S."/>
            <person name="Nolan M."/>
            <person name="Ohm R."/>
            <person name="Pangilinan J."/>
            <person name="Park H.-J."/>
            <person name="Ramirez L."/>
            <person name="Alfaro M."/>
            <person name="Sun H."/>
            <person name="Tritt A."/>
            <person name="Yoshinaga Y."/>
            <person name="Zwiers L.-H."/>
            <person name="Turgeon B."/>
            <person name="Goodwin S."/>
            <person name="Spatafora J."/>
            <person name="Crous P."/>
            <person name="Grigoriev I."/>
        </authorList>
    </citation>
    <scope>NUCLEOTIDE SEQUENCE</scope>
    <source>
        <strain evidence="2">CBS 473.64</strain>
    </source>
</reference>
<dbReference type="OrthoDB" id="4520428at2759"/>
<dbReference type="Proteomes" id="UP000799753">
    <property type="component" value="Unassembled WGS sequence"/>
</dbReference>
<evidence type="ECO:0000313" key="2">
    <source>
        <dbReference type="EMBL" id="KAF2643301.1"/>
    </source>
</evidence>
<dbReference type="EMBL" id="MU006780">
    <property type="protein sequence ID" value="KAF2643301.1"/>
    <property type="molecule type" value="Genomic_DNA"/>
</dbReference>
<accession>A0A6A6S8K3</accession>